<accession>N1RXF7</accession>
<feature type="coiled-coil region" evidence="1">
    <location>
        <begin position="553"/>
        <end position="587"/>
    </location>
</feature>
<sequence length="1012" mass="113102">MERPDFGPEPHISEMTCCCGRIDCALLKKNCSILETVEKDVHTAAQLGQALLARHEAYMADAERDRLDLSSRIERLEMAKQELEAENALKIEENRNLLDQLELLNSTVSESDTKIKALEASLLSSQQAVRRLESAALRAEDAERHISLLELEQDDLYHELRSTKEDARTHAQRCKEAQRGIMDMQDQLERMEEEAREERQRHAEVIGRMERQRQVEKQLNTAAGRLKGAAASKTLQEPKPGNPVVNHFVRDLLQDNANLQLGMAELREMLLNSNDEIQSLREQLVTHQPIADSSLSISDFAPPIMERPDFGPEPHISEMTCCCGRIDCALLKKNCSILETVEKDVHTAAQLGQALLARHEAYMADAERDRLDLSSRIERLEMAKQELEAENALKIEENRNLLDQLELLNSTVSESDTKIKALEASLLSSQQAVRRLESAALRAEDAERHISLLELEQDDLYHELRSTKEDARTHAQRCKEAQRGIMDMQDQLERMEEEAREERQRHAEVIGRMERQRQVEKQLNTAAGRLKGAAASKTLQEPKPGNPVVNHFVRDLLQDNANLQLGMAELREMLLNSNDEIQSLREQLVTHQPIADSSTTLKDELEAYEPPTTPRISQELHIHHHYHVTAKADKHKMRRKRASLNSSIFSASTSSGTSTPRSSARWSLGPALPALASINTKEPNSVISMPKQRWSMLSEQPSEIASSVPSSPRSNLRNSMFDSNFGDSDYPMSPATSFDPMSPTWRTHRKGPSDISAFSLQAPSLQLDPGTPPQNSRQFNDDVIHEEDENEGEEVMSRIETPDLGNTPSIDESSIVESSEDNRDDYMPRPRIHRAISHESIMSLTGGLDIHTLKARPSQLTLRPLGGAEAVVTGVTAQPTLYRGAAKRSTAALRDTFAGLPASRTVSNPLNRPGSNRSASPAPSDTPQGSPAGRIGKWVGWRPWASGNGENAPPKPTEKERDRNINRTPGINQPGSIPGFHQYWAAQKRKGAPAQVTTVDVDREALVEGLQD</sequence>
<dbReference type="STRING" id="1229665.N1RXF7"/>
<protein>
    <submittedName>
        <fullName evidence="3">Uncharacterized protein</fullName>
    </submittedName>
</protein>
<dbReference type="PANTHER" id="PTHR45615:SF66">
    <property type="entry name" value="CARD DOMAIN-CONTAINING PROTEIN"/>
    <property type="match status" value="1"/>
</dbReference>
<keyword evidence="4" id="KW-1185">Reference proteome</keyword>
<reference evidence="4" key="1">
    <citation type="submission" date="2012-09" db="EMBL/GenBank/DDBJ databases">
        <title>Genome sequencing and comparative transcriptomics of race 1 and race 4 of banana pathogen: Fusarium oxysporum f. sp. cubense.</title>
        <authorList>
            <person name="Fang X."/>
            <person name="Huang J."/>
        </authorList>
    </citation>
    <scope>NUCLEOTIDE SEQUENCE [LARGE SCALE GENOMIC DNA]</scope>
    <source>
        <strain evidence="4">race 4</strain>
    </source>
</reference>
<dbReference type="Proteomes" id="UP000016929">
    <property type="component" value="Unassembled WGS sequence"/>
</dbReference>
<name>N1RXF7_FUSC4</name>
<dbReference type="OrthoDB" id="4088568at2759"/>
<feature type="compositionally biased region" description="Basic and acidic residues" evidence="2">
    <location>
        <begin position="956"/>
        <end position="965"/>
    </location>
</feature>
<proteinExistence type="predicted"/>
<gene>
    <name evidence="3" type="ORF">FOC4_g10009012</name>
</gene>
<evidence type="ECO:0000313" key="3">
    <source>
        <dbReference type="EMBL" id="EMT70549.1"/>
    </source>
</evidence>
<reference evidence="4" key="2">
    <citation type="journal article" date="2014" name="PLoS ONE">
        <title>Genome and Transcriptome Analysis of the Fungal Pathogen Fusarium oxysporum f. sp. cubense Causing Banana Vascular Wilt Disease.</title>
        <authorList>
            <person name="Guo L."/>
            <person name="Han L."/>
            <person name="Yang L."/>
            <person name="Zeng H."/>
            <person name="Fan D."/>
            <person name="Zhu Y."/>
            <person name="Feng Y."/>
            <person name="Wang G."/>
            <person name="Peng C."/>
            <person name="Jiang X."/>
            <person name="Zhou D."/>
            <person name="Ni P."/>
            <person name="Liang C."/>
            <person name="Liu L."/>
            <person name="Wang J."/>
            <person name="Mao C."/>
            <person name="Fang X."/>
            <person name="Peng M."/>
            <person name="Huang J."/>
        </authorList>
    </citation>
    <scope>NUCLEOTIDE SEQUENCE [LARGE SCALE GENOMIC DNA]</scope>
    <source>
        <strain evidence="4">race 4</strain>
    </source>
</reference>
<evidence type="ECO:0000256" key="1">
    <source>
        <dbReference type="SAM" id="Coils"/>
    </source>
</evidence>
<feature type="region of interest" description="Disordered" evidence="2">
    <location>
        <begin position="787"/>
        <end position="827"/>
    </location>
</feature>
<keyword evidence="1" id="KW-0175">Coiled coil</keyword>
<feature type="compositionally biased region" description="Polar residues" evidence="2">
    <location>
        <begin position="702"/>
        <end position="726"/>
    </location>
</feature>
<feature type="compositionally biased region" description="Polar residues" evidence="2">
    <location>
        <begin position="966"/>
        <end position="975"/>
    </location>
</feature>
<dbReference type="AlphaFoldDB" id="N1RXF7"/>
<dbReference type="PANTHER" id="PTHR45615">
    <property type="entry name" value="MYOSIN HEAVY CHAIN, NON-MUSCLE"/>
    <property type="match status" value="1"/>
</dbReference>
<feature type="coiled-coil region" evidence="1">
    <location>
        <begin position="59"/>
        <end position="212"/>
    </location>
</feature>
<dbReference type="EMBL" id="KB726312">
    <property type="protein sequence ID" value="EMT70549.1"/>
    <property type="molecule type" value="Genomic_DNA"/>
</dbReference>
<feature type="region of interest" description="Disordered" evidence="2">
    <location>
        <begin position="900"/>
        <end position="979"/>
    </location>
</feature>
<evidence type="ECO:0000313" key="4">
    <source>
        <dbReference type="Proteomes" id="UP000016929"/>
    </source>
</evidence>
<organism evidence="3 4">
    <name type="scientific">Fusarium oxysporum f. sp. cubense (strain race 4)</name>
    <name type="common">Panama disease fungus</name>
    <dbReference type="NCBI Taxonomy" id="2502994"/>
    <lineage>
        <taxon>Eukaryota</taxon>
        <taxon>Fungi</taxon>
        <taxon>Dikarya</taxon>
        <taxon>Ascomycota</taxon>
        <taxon>Pezizomycotina</taxon>
        <taxon>Sordariomycetes</taxon>
        <taxon>Hypocreomycetidae</taxon>
        <taxon>Hypocreales</taxon>
        <taxon>Nectriaceae</taxon>
        <taxon>Fusarium</taxon>
        <taxon>Fusarium oxysporum species complex</taxon>
    </lineage>
</organism>
<feature type="region of interest" description="Disordered" evidence="2">
    <location>
        <begin position="702"/>
        <end position="755"/>
    </location>
</feature>
<dbReference type="HOGENOM" id="CLU_008442_0_0_1"/>
<evidence type="ECO:0000256" key="2">
    <source>
        <dbReference type="SAM" id="MobiDB-lite"/>
    </source>
</evidence>
<feature type="coiled-coil region" evidence="1">
    <location>
        <begin position="249"/>
        <end position="283"/>
    </location>
</feature>
<feature type="compositionally biased region" description="Polar residues" evidence="2">
    <location>
        <begin position="904"/>
        <end position="929"/>
    </location>
</feature>
<feature type="coiled-coil region" evidence="1">
    <location>
        <begin position="363"/>
        <end position="516"/>
    </location>
</feature>